<evidence type="ECO:0000313" key="2">
    <source>
        <dbReference type="Proteomes" id="UP000001318"/>
    </source>
</evidence>
<evidence type="ECO:0000313" key="1">
    <source>
        <dbReference type="EMBL" id="CAQ03303.1"/>
    </source>
</evidence>
<sequence>MPRPDPCKEDPVLTISCSRCGIEFHTAGPICPDCVDVLADLDAMTTASPPPTATQPRPQGIYTGHRVLSQRRGRLPAEVASTLDAEIRRLNALRRSDKEIAELLGVGDVTIWRRRNHLRIPAISTAGVTHWRADNAADLNREYLDHGRAHRWSPDRDLVAS</sequence>
<keyword evidence="2" id="KW-1185">Reference proteome</keyword>
<name>B0RJB3_CLASE</name>
<keyword evidence="1" id="KW-0614">Plasmid</keyword>
<dbReference type="AlphaFoldDB" id="B0RJB3"/>
<reference evidence="1 2" key="1">
    <citation type="journal article" date="2008" name="J. Bacteriol.">
        <title>Genome of the actinomycete plant pathogen Clavibacter michiganensis subsp. sepedonicus suggests recent niche adaptation.</title>
        <authorList>
            <person name="Bentley S.D."/>
            <person name="Corton C."/>
            <person name="Brown S.E."/>
            <person name="Barron A."/>
            <person name="Clark L."/>
            <person name="Doggett J."/>
            <person name="Harris B."/>
            <person name="Ormond D."/>
            <person name="Quail M.A."/>
            <person name="May G."/>
            <person name="Francis D."/>
            <person name="Knudson D."/>
            <person name="Parkhill J."/>
            <person name="Ishimaru C.A."/>
        </authorList>
    </citation>
    <scope>NUCLEOTIDE SEQUENCE [LARGE SCALE GENOMIC DNA]</scope>
    <source>
        <strain evidence="2">ATCC 33113 / DSM 20744 / JCM 9667 / LMG 2889 / ICMP 2535 / C-1</strain>
    </source>
</reference>
<proteinExistence type="predicted"/>
<protein>
    <submittedName>
        <fullName evidence="1">Uncharacterized protein</fullName>
    </submittedName>
</protein>
<dbReference type="EMBL" id="AM849036">
    <property type="protein sequence ID" value="CAQ03303.1"/>
    <property type="molecule type" value="Genomic_DNA"/>
</dbReference>
<accession>B0RJB3</accession>
<dbReference type="KEGG" id="cms:pCSL0060"/>
<organism evidence="1 2">
    <name type="scientific">Clavibacter sepedonicus</name>
    <name type="common">Clavibacter michiganensis subsp. sepedonicus</name>
    <dbReference type="NCBI Taxonomy" id="31964"/>
    <lineage>
        <taxon>Bacteria</taxon>
        <taxon>Bacillati</taxon>
        <taxon>Actinomycetota</taxon>
        <taxon>Actinomycetes</taxon>
        <taxon>Micrococcales</taxon>
        <taxon>Microbacteriaceae</taxon>
        <taxon>Clavibacter</taxon>
    </lineage>
</organism>
<geneLocation type="plasmid" evidence="1 2">
    <name>pCSL1</name>
</geneLocation>
<gene>
    <name evidence="1" type="ordered locus">pCSL0060</name>
</gene>
<dbReference type="Proteomes" id="UP000001318">
    <property type="component" value="Plasmid pCSL1"/>
</dbReference>
<dbReference type="HOGENOM" id="CLU_1640801_0_0_11"/>